<feature type="transmembrane region" description="Helical" evidence="2">
    <location>
        <begin position="6"/>
        <end position="24"/>
    </location>
</feature>
<dbReference type="Proteomes" id="UP000005631">
    <property type="component" value="Chromosome"/>
</dbReference>
<organism evidence="4 5">
    <name type="scientific">Owenweeksia hongkongensis (strain DSM 17368 / CIP 108786 / JCM 12287 / NRRL B-23963 / UST20020801)</name>
    <dbReference type="NCBI Taxonomy" id="926562"/>
    <lineage>
        <taxon>Bacteria</taxon>
        <taxon>Pseudomonadati</taxon>
        <taxon>Bacteroidota</taxon>
        <taxon>Flavobacteriia</taxon>
        <taxon>Flavobacteriales</taxon>
        <taxon>Owenweeksiaceae</taxon>
        <taxon>Owenweeksia</taxon>
    </lineage>
</organism>
<evidence type="ECO:0000256" key="2">
    <source>
        <dbReference type="SAM" id="Phobius"/>
    </source>
</evidence>
<dbReference type="InterPro" id="IPR035965">
    <property type="entry name" value="PAS-like_dom_sf"/>
</dbReference>
<dbReference type="KEGG" id="oho:Oweho_3196"/>
<gene>
    <name evidence="4" type="ordered locus">Oweho_3196</name>
</gene>
<protein>
    <submittedName>
        <fullName evidence="4">PAS domain-containing protein</fullName>
    </submittedName>
</protein>
<dbReference type="RefSeq" id="WP_014203494.1">
    <property type="nucleotide sequence ID" value="NC_016599.1"/>
</dbReference>
<sequence>MPLWLNIISIIVGSGVISGIFSYFNNNRKHKRDDFTELIKVIKEDNETLREEKKEREQQLFSHTLRLAELERTIQSLQNKIVLFESSHFDLPLPMWLKSTEGTMLSVNHAYEEVFLEPRGYSMMDYIGRKDSAVWPEDISKAFHINDQRVLRTKTKWIGKENIIGPDGKTEEWVVLKYVRKSGNTAIGIGGIAFRKNEA</sequence>
<keyword evidence="1" id="KW-0175">Coiled coil</keyword>
<dbReference type="Gene3D" id="3.30.450.20">
    <property type="entry name" value="PAS domain"/>
    <property type="match status" value="1"/>
</dbReference>
<dbReference type="HOGENOM" id="CLU_1371030_0_0_10"/>
<evidence type="ECO:0000313" key="4">
    <source>
        <dbReference type="EMBL" id="AEV34147.1"/>
    </source>
</evidence>
<dbReference type="STRING" id="926562.Oweho_3196"/>
<dbReference type="SUPFAM" id="SSF55785">
    <property type="entry name" value="PYP-like sensor domain (PAS domain)"/>
    <property type="match status" value="1"/>
</dbReference>
<accession>G8R3R0</accession>
<keyword evidence="2" id="KW-1133">Transmembrane helix</keyword>
<evidence type="ECO:0000256" key="1">
    <source>
        <dbReference type="SAM" id="Coils"/>
    </source>
</evidence>
<evidence type="ECO:0000313" key="5">
    <source>
        <dbReference type="Proteomes" id="UP000005631"/>
    </source>
</evidence>
<keyword evidence="2" id="KW-0472">Membrane</keyword>
<proteinExistence type="predicted"/>
<reference evidence="4 5" key="1">
    <citation type="journal article" date="2012" name="Stand. Genomic Sci.">
        <title>Genome sequence of the orange-pigmented seawater bacterium Owenweeksia hongkongensis type strain (UST20020801(T)).</title>
        <authorList>
            <person name="Riedel T."/>
            <person name="Held B."/>
            <person name="Nolan M."/>
            <person name="Lucas S."/>
            <person name="Lapidus A."/>
            <person name="Tice H."/>
            <person name="Del Rio T.G."/>
            <person name="Cheng J.F."/>
            <person name="Han C."/>
            <person name="Tapia R."/>
            <person name="Goodwin L.A."/>
            <person name="Pitluck S."/>
            <person name="Liolios K."/>
            <person name="Mavromatis K."/>
            <person name="Pagani I."/>
            <person name="Ivanova N."/>
            <person name="Mikhailova N."/>
            <person name="Pati A."/>
            <person name="Chen A."/>
            <person name="Palaniappan K."/>
            <person name="Rohde M."/>
            <person name="Tindall B.J."/>
            <person name="Detter J.C."/>
            <person name="Goker M."/>
            <person name="Woyke T."/>
            <person name="Bristow J."/>
            <person name="Eisen J.A."/>
            <person name="Markowitz V."/>
            <person name="Hugenholtz P."/>
            <person name="Klenk H.P."/>
            <person name="Kyrpides N.C."/>
        </authorList>
    </citation>
    <scope>NUCLEOTIDE SEQUENCE</scope>
    <source>
        <strain evidence="5">DSM 17368 / JCM 12287 / NRRL B-23963</strain>
    </source>
</reference>
<dbReference type="AlphaFoldDB" id="G8R3R0"/>
<keyword evidence="2" id="KW-0812">Transmembrane</keyword>
<keyword evidence="5" id="KW-1185">Reference proteome</keyword>
<dbReference type="Pfam" id="PF08448">
    <property type="entry name" value="PAS_4"/>
    <property type="match status" value="1"/>
</dbReference>
<dbReference type="OrthoDB" id="9813903at2"/>
<name>G8R3R0_OWEHD</name>
<feature type="domain" description="PAS fold-4" evidence="3">
    <location>
        <begin position="92"/>
        <end position="180"/>
    </location>
</feature>
<dbReference type="EMBL" id="CP003156">
    <property type="protein sequence ID" value="AEV34147.1"/>
    <property type="molecule type" value="Genomic_DNA"/>
</dbReference>
<evidence type="ECO:0000259" key="3">
    <source>
        <dbReference type="Pfam" id="PF08448"/>
    </source>
</evidence>
<feature type="coiled-coil region" evidence="1">
    <location>
        <begin position="32"/>
        <end position="87"/>
    </location>
</feature>
<dbReference type="InterPro" id="IPR013656">
    <property type="entry name" value="PAS_4"/>
</dbReference>